<organism evidence="2">
    <name type="scientific">Schizaphis graminum</name>
    <name type="common">Green bug aphid</name>
    <dbReference type="NCBI Taxonomy" id="13262"/>
    <lineage>
        <taxon>Eukaryota</taxon>
        <taxon>Metazoa</taxon>
        <taxon>Ecdysozoa</taxon>
        <taxon>Arthropoda</taxon>
        <taxon>Hexapoda</taxon>
        <taxon>Insecta</taxon>
        <taxon>Pterygota</taxon>
        <taxon>Neoptera</taxon>
        <taxon>Paraneoptera</taxon>
        <taxon>Hemiptera</taxon>
        <taxon>Sternorrhyncha</taxon>
        <taxon>Aphidomorpha</taxon>
        <taxon>Aphidoidea</taxon>
        <taxon>Aphididae</taxon>
        <taxon>Aphidini</taxon>
        <taxon>Schizaphis</taxon>
    </lineage>
</organism>
<feature type="region of interest" description="Disordered" evidence="1">
    <location>
        <begin position="87"/>
        <end position="107"/>
    </location>
</feature>
<evidence type="ECO:0000256" key="1">
    <source>
        <dbReference type="SAM" id="MobiDB-lite"/>
    </source>
</evidence>
<protein>
    <submittedName>
        <fullName evidence="2">Uncharacterized protein</fullName>
    </submittedName>
</protein>
<proteinExistence type="predicted"/>
<sequence length="366" mass="41604">MKTIPLLTEAMMMELIPSVGHRAQLKSNVDQWKNIIQQIPSPSAVSCSSIDTDIQITNLIENNVWSESSSINVDKLPADIIQSNLWSETPSSNSSGSSSTVKKSPEEITQNNVSEILELLTTTNEGKSLLSTFHQSGLLDSTGRRRLCHLIINRELRDDVQRRIPSSRLHNLAYQITKVFKNERASTYFIPYISYGPGLKRAAKGKLLDCLNNRRREYRKSGLINSSRRSSTSSESSFSSIPLPEGLIQSTEEEGNYIQSVVEENLNWLRNSSDPWDLVEINWNLTSSFRLKRLMSQDGPSIAEYMTEFPCLKKPAGYLLILKDFNVAYPKSVDKLYQNLPIYRKKIIDLTLTRTRKLKIPLYIKL</sequence>
<gene>
    <name evidence="2" type="ORF">g.2430</name>
</gene>
<name>A0A2S2NFI0_SCHGA</name>
<evidence type="ECO:0000313" key="2">
    <source>
        <dbReference type="EMBL" id="MBY15963.1"/>
    </source>
</evidence>
<feature type="compositionally biased region" description="Low complexity" evidence="1">
    <location>
        <begin position="226"/>
        <end position="240"/>
    </location>
</feature>
<dbReference type="EMBL" id="GGMR01003344">
    <property type="protein sequence ID" value="MBY15963.1"/>
    <property type="molecule type" value="Transcribed_RNA"/>
</dbReference>
<accession>A0A2S2NFI0</accession>
<reference evidence="2" key="1">
    <citation type="submission" date="2018-04" db="EMBL/GenBank/DDBJ databases">
        <title>Transcriptome of Schizaphis graminum biotype I.</title>
        <authorList>
            <person name="Scully E.D."/>
            <person name="Geib S.M."/>
            <person name="Palmer N.A."/>
            <person name="Koch K."/>
            <person name="Bradshaw J."/>
            <person name="Heng-Moss T."/>
            <person name="Sarath G."/>
        </authorList>
    </citation>
    <scope>NUCLEOTIDE SEQUENCE</scope>
</reference>
<dbReference type="AlphaFoldDB" id="A0A2S2NFI0"/>
<feature type="region of interest" description="Disordered" evidence="1">
    <location>
        <begin position="222"/>
        <end position="242"/>
    </location>
</feature>
<feature type="compositionally biased region" description="Low complexity" evidence="1">
    <location>
        <begin position="87"/>
        <end position="102"/>
    </location>
</feature>